<keyword evidence="4" id="KW-0378">Hydrolase</keyword>
<evidence type="ECO:0000256" key="3">
    <source>
        <dbReference type="ARBA" id="ARBA00012027"/>
    </source>
</evidence>
<dbReference type="SUPFAM" id="SSF56024">
    <property type="entry name" value="Phospholipase D/nuclease"/>
    <property type="match status" value="1"/>
</dbReference>
<name>A0ABU1BUY4_9BURK</name>
<evidence type="ECO:0000256" key="1">
    <source>
        <dbReference type="ARBA" id="ARBA00000798"/>
    </source>
</evidence>
<dbReference type="PANTHER" id="PTHR43856">
    <property type="entry name" value="CARDIOLIPIN HYDROLASE"/>
    <property type="match status" value="1"/>
</dbReference>
<accession>A0ABU1BUY4</accession>
<dbReference type="Proteomes" id="UP001225596">
    <property type="component" value="Unassembled WGS sequence"/>
</dbReference>
<dbReference type="CDD" id="cd09170">
    <property type="entry name" value="PLDc_Nuc"/>
    <property type="match status" value="1"/>
</dbReference>
<evidence type="ECO:0000256" key="2">
    <source>
        <dbReference type="ARBA" id="ARBA00008664"/>
    </source>
</evidence>
<feature type="domain" description="PLD phosphodiesterase" evidence="8">
    <location>
        <begin position="131"/>
        <end position="158"/>
    </location>
</feature>
<feature type="chain" id="PRO_5047336151" description="phospholipase D" evidence="7">
    <location>
        <begin position="22"/>
        <end position="197"/>
    </location>
</feature>
<dbReference type="EC" id="3.1.4.4" evidence="3"/>
<dbReference type="PROSITE" id="PS50035">
    <property type="entry name" value="PLD"/>
    <property type="match status" value="1"/>
</dbReference>
<reference evidence="9 10" key="1">
    <citation type="submission" date="2023-08" db="EMBL/GenBank/DDBJ databases">
        <title>Oxalobacteraceae gen .nov., isolated from river sludge outside the plant.</title>
        <authorList>
            <person name="Zhao S.Y."/>
        </authorList>
    </citation>
    <scope>NUCLEOTIDE SEQUENCE [LARGE SCALE GENOMIC DNA]</scope>
    <source>
        <strain evidence="9 10">R-40</strain>
    </source>
</reference>
<keyword evidence="10" id="KW-1185">Reference proteome</keyword>
<comment type="similarity">
    <text evidence="2">Belongs to the phospholipase D family.</text>
</comment>
<sequence length="197" mass="21818">MKRIFAALLSLCLLFPPLVQGRDPTLFDELRQTLRAHTDKAPATAQIETGFSPDGDAERLVLKIINSSAQSLRLAAYSFTSPKVVQALIHARRRGVDVLVVADDSNIKSKSGSAALNLLVNADIQARLNGEYAIHHDKYIIADGRHVQTGSFNYSKAAANSNSENVIVIWNNPELAQSYLRHWSSRFEAGRPYRSPY</sequence>
<evidence type="ECO:0000259" key="8">
    <source>
        <dbReference type="PROSITE" id="PS50035"/>
    </source>
</evidence>
<protein>
    <recommendedName>
        <fullName evidence="3">phospholipase D</fullName>
        <ecNumber evidence="3">3.1.4.4</ecNumber>
    </recommendedName>
</protein>
<dbReference type="Pfam" id="PF13091">
    <property type="entry name" value="PLDc_2"/>
    <property type="match status" value="1"/>
</dbReference>
<evidence type="ECO:0000256" key="4">
    <source>
        <dbReference type="ARBA" id="ARBA00022801"/>
    </source>
</evidence>
<evidence type="ECO:0000313" key="10">
    <source>
        <dbReference type="Proteomes" id="UP001225596"/>
    </source>
</evidence>
<dbReference type="EMBL" id="JAUYVH010000013">
    <property type="protein sequence ID" value="MDQ9171889.1"/>
    <property type="molecule type" value="Genomic_DNA"/>
</dbReference>
<dbReference type="InterPro" id="IPR025202">
    <property type="entry name" value="PLD-like_dom"/>
</dbReference>
<keyword evidence="5" id="KW-0442">Lipid degradation</keyword>
<comment type="catalytic activity">
    <reaction evidence="1">
        <text>a 1,2-diacyl-sn-glycero-3-phosphocholine + H2O = a 1,2-diacyl-sn-glycero-3-phosphate + choline + H(+)</text>
        <dbReference type="Rhea" id="RHEA:14445"/>
        <dbReference type="ChEBI" id="CHEBI:15354"/>
        <dbReference type="ChEBI" id="CHEBI:15377"/>
        <dbReference type="ChEBI" id="CHEBI:15378"/>
        <dbReference type="ChEBI" id="CHEBI:57643"/>
        <dbReference type="ChEBI" id="CHEBI:58608"/>
        <dbReference type="EC" id="3.1.4.4"/>
    </reaction>
</comment>
<evidence type="ECO:0000256" key="6">
    <source>
        <dbReference type="ARBA" id="ARBA00023098"/>
    </source>
</evidence>
<dbReference type="RefSeq" id="WP_338437862.1">
    <property type="nucleotide sequence ID" value="NZ_JAUYVH010000013.1"/>
</dbReference>
<proteinExistence type="inferred from homology"/>
<keyword evidence="6" id="KW-0443">Lipid metabolism</keyword>
<evidence type="ECO:0000256" key="7">
    <source>
        <dbReference type="SAM" id="SignalP"/>
    </source>
</evidence>
<dbReference type="InterPro" id="IPR001736">
    <property type="entry name" value="PLipase_D/transphosphatidylase"/>
</dbReference>
<feature type="signal peptide" evidence="7">
    <location>
        <begin position="1"/>
        <end position="21"/>
    </location>
</feature>
<dbReference type="PANTHER" id="PTHR43856:SF1">
    <property type="entry name" value="MITOCHONDRIAL CARDIOLIPIN HYDROLASE"/>
    <property type="match status" value="1"/>
</dbReference>
<dbReference type="InterPro" id="IPR051406">
    <property type="entry name" value="PLD_domain"/>
</dbReference>
<evidence type="ECO:0000256" key="5">
    <source>
        <dbReference type="ARBA" id="ARBA00022963"/>
    </source>
</evidence>
<keyword evidence="7" id="KW-0732">Signal</keyword>
<dbReference type="Gene3D" id="3.30.870.10">
    <property type="entry name" value="Endonuclease Chain A"/>
    <property type="match status" value="1"/>
</dbReference>
<dbReference type="SMART" id="SM00155">
    <property type="entry name" value="PLDc"/>
    <property type="match status" value="1"/>
</dbReference>
<organism evidence="9 10">
    <name type="scientific">Keguizhuia sedimenti</name>
    <dbReference type="NCBI Taxonomy" id="3064264"/>
    <lineage>
        <taxon>Bacteria</taxon>
        <taxon>Pseudomonadati</taxon>
        <taxon>Pseudomonadota</taxon>
        <taxon>Betaproteobacteria</taxon>
        <taxon>Burkholderiales</taxon>
        <taxon>Oxalobacteraceae</taxon>
        <taxon>Keguizhuia</taxon>
    </lineage>
</organism>
<evidence type="ECO:0000313" key="9">
    <source>
        <dbReference type="EMBL" id="MDQ9171889.1"/>
    </source>
</evidence>
<gene>
    <name evidence="9" type="ORF">Q8A64_15855</name>
</gene>
<comment type="caution">
    <text evidence="9">The sequence shown here is derived from an EMBL/GenBank/DDBJ whole genome shotgun (WGS) entry which is preliminary data.</text>
</comment>